<keyword evidence="5" id="KW-0808">Transferase</keyword>
<name>A0A7J0BZX1_9BACT</name>
<dbReference type="SUPFAM" id="SSF53448">
    <property type="entry name" value="Nucleotide-diphospho-sugar transferases"/>
    <property type="match status" value="1"/>
</dbReference>
<evidence type="ECO:0000256" key="2">
    <source>
        <dbReference type="ARBA" id="ARBA00004760"/>
    </source>
</evidence>
<evidence type="ECO:0000256" key="5">
    <source>
        <dbReference type="ARBA" id="ARBA00022679"/>
    </source>
</evidence>
<feature type="compositionally biased region" description="Basic and acidic residues" evidence="9">
    <location>
        <begin position="77"/>
        <end position="89"/>
    </location>
</feature>
<dbReference type="PANTHER" id="PTHR43646">
    <property type="entry name" value="GLYCOSYLTRANSFERASE"/>
    <property type="match status" value="1"/>
</dbReference>
<evidence type="ECO:0000256" key="7">
    <source>
        <dbReference type="ARBA" id="ARBA00022989"/>
    </source>
</evidence>
<dbReference type="PANTHER" id="PTHR43646:SF6">
    <property type="entry name" value="PRE-MYCOFACTOCIN GLYCOSYLTRANSFERASE"/>
    <property type="match status" value="1"/>
</dbReference>
<dbReference type="Pfam" id="PF13506">
    <property type="entry name" value="Glyco_transf_21"/>
    <property type="match status" value="1"/>
</dbReference>
<evidence type="ECO:0008006" key="12">
    <source>
        <dbReference type="Google" id="ProtNLM"/>
    </source>
</evidence>
<evidence type="ECO:0000256" key="8">
    <source>
        <dbReference type="ARBA" id="ARBA00023136"/>
    </source>
</evidence>
<dbReference type="GO" id="GO:0016757">
    <property type="term" value="F:glycosyltransferase activity"/>
    <property type="evidence" value="ECO:0007669"/>
    <property type="project" value="UniProtKB-KW"/>
</dbReference>
<keyword evidence="4" id="KW-0328">Glycosyltransferase</keyword>
<feature type="region of interest" description="Disordered" evidence="9">
    <location>
        <begin position="71"/>
        <end position="100"/>
    </location>
</feature>
<reference evidence="10 11" key="1">
    <citation type="submission" date="2020-05" db="EMBL/GenBank/DDBJ databases">
        <title>Draft genome sequence of Desulfovibrio psychrotolerans JS1T.</title>
        <authorList>
            <person name="Ueno A."/>
            <person name="Tamazawa S."/>
            <person name="Tamamura S."/>
            <person name="Murakami T."/>
            <person name="Kiyama T."/>
            <person name="Inomata H."/>
            <person name="Amano Y."/>
            <person name="Miyakawa K."/>
            <person name="Tamaki H."/>
            <person name="Naganuma T."/>
            <person name="Kaneko K."/>
        </authorList>
    </citation>
    <scope>NUCLEOTIDE SEQUENCE [LARGE SCALE GENOMIC DNA]</scope>
    <source>
        <strain evidence="10 11">JS1</strain>
    </source>
</reference>
<proteinExistence type="predicted"/>
<dbReference type="RefSeq" id="WP_174411110.1">
    <property type="nucleotide sequence ID" value="NZ_BLVP01000043.1"/>
</dbReference>
<dbReference type="Gene3D" id="3.90.550.10">
    <property type="entry name" value="Spore Coat Polysaccharide Biosynthesis Protein SpsA, Chain A"/>
    <property type="match status" value="1"/>
</dbReference>
<sequence>MLTGARTARRVHLSVVTYSYNDHGLVRELLRSVGGWSVVPRELIVVDDGSETPFPQAEAAADIRLSFLSRKGGQPDAPEKADTQEKADAPESAQEAGHVRAADKAVPLRVISLGQNCGPTGAKQSGISAAASRFVLSMDSDTRLEADWLEYCLPLAAQEDTGMVSTPVDYRSGDGSTGTLTNEYMRLTYSFAPVRGDVPMIPGPAFLMRKAVFDAVGGFAGYGERLGQDRFLCERLTAAGYRLRITDASRAWQMRRLSRTTAVRRGMVWQANTFLEQIEAGVPFGEIAQVFLYSVGTRPCARMVQAPGLVYHDMLYAVYGLMRFAARYEGAQQVMAAFLRGYLRDCSALLGVLTDDLNELDTPLPEGQAAEGVTFPAFTGLFPPPVCAAMDAVCAQGALHGAGPEDFSMYRHMGT</sequence>
<dbReference type="AlphaFoldDB" id="A0A7J0BZX1"/>
<evidence type="ECO:0000256" key="1">
    <source>
        <dbReference type="ARBA" id="ARBA00004141"/>
    </source>
</evidence>
<evidence type="ECO:0000256" key="4">
    <source>
        <dbReference type="ARBA" id="ARBA00022676"/>
    </source>
</evidence>
<dbReference type="InterPro" id="IPR025993">
    <property type="entry name" value="Ceramide_glucosylTrfase"/>
</dbReference>
<evidence type="ECO:0000256" key="6">
    <source>
        <dbReference type="ARBA" id="ARBA00022692"/>
    </source>
</evidence>
<comment type="pathway">
    <text evidence="2">Lipid metabolism; sphingolipid metabolism.</text>
</comment>
<keyword evidence="7" id="KW-1133">Transmembrane helix</keyword>
<accession>A0A7J0BZX1</accession>
<organism evidence="10 11">
    <name type="scientific">Desulfovibrio psychrotolerans</name>
    <dbReference type="NCBI Taxonomy" id="415242"/>
    <lineage>
        <taxon>Bacteria</taxon>
        <taxon>Pseudomonadati</taxon>
        <taxon>Thermodesulfobacteriota</taxon>
        <taxon>Desulfovibrionia</taxon>
        <taxon>Desulfovibrionales</taxon>
        <taxon>Desulfovibrionaceae</taxon>
        <taxon>Desulfovibrio</taxon>
    </lineage>
</organism>
<gene>
    <name evidence="10" type="ORF">DSM19430T_31780</name>
</gene>
<keyword evidence="6" id="KW-0812">Transmembrane</keyword>
<dbReference type="InterPro" id="IPR029044">
    <property type="entry name" value="Nucleotide-diphossugar_trans"/>
</dbReference>
<comment type="caution">
    <text evidence="10">The sequence shown here is derived from an EMBL/GenBank/DDBJ whole genome shotgun (WGS) entry which is preliminary data.</text>
</comment>
<evidence type="ECO:0000256" key="9">
    <source>
        <dbReference type="SAM" id="MobiDB-lite"/>
    </source>
</evidence>
<evidence type="ECO:0000313" key="10">
    <source>
        <dbReference type="EMBL" id="GFM38494.1"/>
    </source>
</evidence>
<keyword evidence="11" id="KW-1185">Reference proteome</keyword>
<evidence type="ECO:0000256" key="3">
    <source>
        <dbReference type="ARBA" id="ARBA00004991"/>
    </source>
</evidence>
<keyword evidence="8" id="KW-0472">Membrane</keyword>
<comment type="pathway">
    <text evidence="3">Sphingolipid metabolism.</text>
</comment>
<dbReference type="EMBL" id="BLVP01000043">
    <property type="protein sequence ID" value="GFM38494.1"/>
    <property type="molecule type" value="Genomic_DNA"/>
</dbReference>
<evidence type="ECO:0000313" key="11">
    <source>
        <dbReference type="Proteomes" id="UP000503820"/>
    </source>
</evidence>
<dbReference type="Proteomes" id="UP000503820">
    <property type="component" value="Unassembled WGS sequence"/>
</dbReference>
<comment type="subcellular location">
    <subcellularLocation>
        <location evidence="1">Membrane</location>
        <topology evidence="1">Multi-pass membrane protein</topology>
    </subcellularLocation>
</comment>
<dbReference type="GO" id="GO:0016020">
    <property type="term" value="C:membrane"/>
    <property type="evidence" value="ECO:0007669"/>
    <property type="project" value="UniProtKB-SubCell"/>
</dbReference>
<protein>
    <recommendedName>
        <fullName evidence="12">Glycosyl transferase family 2</fullName>
    </recommendedName>
</protein>